<evidence type="ECO:0000313" key="5">
    <source>
        <dbReference type="Proteomes" id="UP001054902"/>
    </source>
</evidence>
<reference evidence="4 5" key="1">
    <citation type="journal article" date="2021" name="Sci. Rep.">
        <title>The genome of the diatom Chaetoceros tenuissimus carries an ancient integrated fragment of an extant virus.</title>
        <authorList>
            <person name="Hongo Y."/>
            <person name="Kimura K."/>
            <person name="Takaki Y."/>
            <person name="Yoshida Y."/>
            <person name="Baba S."/>
            <person name="Kobayashi G."/>
            <person name="Nagasaki K."/>
            <person name="Hano T."/>
            <person name="Tomaru Y."/>
        </authorList>
    </citation>
    <scope>NUCLEOTIDE SEQUENCE [LARGE SCALE GENOMIC DNA]</scope>
    <source>
        <strain evidence="4 5">NIES-3715</strain>
    </source>
</reference>
<dbReference type="Pfam" id="PF00892">
    <property type="entry name" value="EamA"/>
    <property type="match status" value="1"/>
</dbReference>
<keyword evidence="2" id="KW-1133">Transmembrane helix</keyword>
<dbReference type="SUPFAM" id="SSF103481">
    <property type="entry name" value="Multidrug resistance efflux transporter EmrE"/>
    <property type="match status" value="1"/>
</dbReference>
<name>A0AAD3CMV8_9STRA</name>
<dbReference type="AlphaFoldDB" id="A0AAD3CMV8"/>
<gene>
    <name evidence="4" type="ORF">CTEN210_05388</name>
</gene>
<feature type="domain" description="EamA" evidence="3">
    <location>
        <begin position="83"/>
        <end position="221"/>
    </location>
</feature>
<organism evidence="4 5">
    <name type="scientific">Chaetoceros tenuissimus</name>
    <dbReference type="NCBI Taxonomy" id="426638"/>
    <lineage>
        <taxon>Eukaryota</taxon>
        <taxon>Sar</taxon>
        <taxon>Stramenopiles</taxon>
        <taxon>Ochrophyta</taxon>
        <taxon>Bacillariophyta</taxon>
        <taxon>Coscinodiscophyceae</taxon>
        <taxon>Chaetocerotophycidae</taxon>
        <taxon>Chaetocerotales</taxon>
        <taxon>Chaetocerotaceae</taxon>
        <taxon>Chaetoceros</taxon>
    </lineage>
</organism>
<feature type="transmembrane region" description="Helical" evidence="2">
    <location>
        <begin position="80"/>
        <end position="100"/>
    </location>
</feature>
<evidence type="ECO:0000256" key="1">
    <source>
        <dbReference type="SAM" id="MobiDB-lite"/>
    </source>
</evidence>
<dbReference type="EMBL" id="BLLK01000029">
    <property type="protein sequence ID" value="GFH48912.1"/>
    <property type="molecule type" value="Genomic_DNA"/>
</dbReference>
<feature type="transmembrane region" description="Helical" evidence="2">
    <location>
        <begin position="147"/>
        <end position="167"/>
    </location>
</feature>
<keyword evidence="2" id="KW-0812">Transmembrane</keyword>
<feature type="transmembrane region" description="Helical" evidence="2">
    <location>
        <begin position="112"/>
        <end position="135"/>
    </location>
</feature>
<sequence>MRKSPSLSSNSPAALRRKRRELNEDTGLRKVKSVDTASGYPTEGTFLIQNSPGEYGRQLKPAYVTKTSSMFAPSEEPPELSHWIVPALLCALAYALYNIFIKKGSASIHPILGGVILQFVAAIIGLILCVFLAYGPTQEEMFYDSNGIFYAVLAGASVGMAEIISFTVSGMGVQATQSIPIIIGGSVFFGTVLGKIFLDENLSLSGWIGVAMISGGIVLVATDPNADMGH</sequence>
<feature type="transmembrane region" description="Helical" evidence="2">
    <location>
        <begin position="179"/>
        <end position="198"/>
    </location>
</feature>
<keyword evidence="2" id="KW-0472">Membrane</keyword>
<proteinExistence type="predicted"/>
<evidence type="ECO:0000256" key="2">
    <source>
        <dbReference type="SAM" id="Phobius"/>
    </source>
</evidence>
<dbReference type="GO" id="GO:0016020">
    <property type="term" value="C:membrane"/>
    <property type="evidence" value="ECO:0007669"/>
    <property type="project" value="InterPro"/>
</dbReference>
<dbReference type="InterPro" id="IPR000620">
    <property type="entry name" value="EamA_dom"/>
</dbReference>
<comment type="caution">
    <text evidence="4">The sequence shown here is derived from an EMBL/GenBank/DDBJ whole genome shotgun (WGS) entry which is preliminary data.</text>
</comment>
<evidence type="ECO:0000313" key="4">
    <source>
        <dbReference type="EMBL" id="GFH48912.1"/>
    </source>
</evidence>
<dbReference type="Proteomes" id="UP001054902">
    <property type="component" value="Unassembled WGS sequence"/>
</dbReference>
<accession>A0AAD3CMV8</accession>
<evidence type="ECO:0000259" key="3">
    <source>
        <dbReference type="Pfam" id="PF00892"/>
    </source>
</evidence>
<dbReference type="InterPro" id="IPR037185">
    <property type="entry name" value="EmrE-like"/>
</dbReference>
<feature type="region of interest" description="Disordered" evidence="1">
    <location>
        <begin position="1"/>
        <end position="28"/>
    </location>
</feature>
<keyword evidence="5" id="KW-1185">Reference proteome</keyword>
<protein>
    <recommendedName>
        <fullName evidence="3">EamA domain-containing protein</fullName>
    </recommendedName>
</protein>
<feature type="transmembrane region" description="Helical" evidence="2">
    <location>
        <begin position="204"/>
        <end position="222"/>
    </location>
</feature>
<feature type="compositionally biased region" description="Low complexity" evidence="1">
    <location>
        <begin position="1"/>
        <end position="14"/>
    </location>
</feature>